<sequence length="535" mass="60799">MKFPHEIFDLIFLSLSRHDLWALSLVSRQFNEIASPTLYKTIIIALWSGVSLPPKFVRSLILGPPNHPKIHLIQNFVLLAQIEPPDDTHGTVWELGARMMVNELVYAFLQKLGDGQLRRFIWRSDLKPDGRILVHLANHHGGSLECLYLDRLEDLKGQDMPAFNKFCSLNALRLGRIRTGKDMPAVLRMLEASAASLRTFSVEYAFSRIHRDDIAALEPYHLQLSQVTEYQTTVRGLGGHIVNISIPFSQMQRFHLTNPQRSEDLAGIISRFDNLVELAFYYIGKISKPLELSIFNCGGNLKILSMCTTRNQVVDGLSTESLLELGRRCPNLVELLISQNFDFQQAGAWQSIRYTFPDGPKPIMEFPLHAFRNLELLFISISPFPPNDMIVDDETFNEDSQGQCTLLRESLEAMVDGKGRLQQSGNDRSSSTTPPGLSKKLNIVAVGIGAPEFNPYVDTYTDRIRTPRLWKAIHPCGDSERITFDLANFDDVMDNDPRWKLLRRYPLLIPNEGVRQIFRQPHLPPSELIPELAWG</sequence>
<evidence type="ECO:0000313" key="2">
    <source>
        <dbReference type="EMBL" id="RVD84717.1"/>
    </source>
</evidence>
<keyword evidence="3" id="KW-1185">Reference proteome</keyword>
<dbReference type="SUPFAM" id="SSF52047">
    <property type="entry name" value="RNI-like"/>
    <property type="match status" value="1"/>
</dbReference>
<proteinExistence type="predicted"/>
<dbReference type="InterPro" id="IPR032675">
    <property type="entry name" value="LRR_dom_sf"/>
</dbReference>
<dbReference type="InterPro" id="IPR036047">
    <property type="entry name" value="F-box-like_dom_sf"/>
</dbReference>
<dbReference type="InterPro" id="IPR001810">
    <property type="entry name" value="F-box_dom"/>
</dbReference>
<dbReference type="VEuPathDB" id="FungiDB:DFL_006445"/>
<dbReference type="OrthoDB" id="5299153at2759"/>
<dbReference type="Proteomes" id="UP000283090">
    <property type="component" value="Unassembled WGS sequence"/>
</dbReference>
<feature type="domain" description="F-box" evidence="1">
    <location>
        <begin position="1"/>
        <end position="42"/>
    </location>
</feature>
<dbReference type="Pfam" id="PF12937">
    <property type="entry name" value="F-box-like"/>
    <property type="match status" value="1"/>
</dbReference>
<comment type="caution">
    <text evidence="2">The sequence shown here is derived from an EMBL/GenBank/DDBJ whole genome shotgun (WGS) entry which is preliminary data.</text>
</comment>
<organism evidence="2 3">
    <name type="scientific">Arthrobotrys flagrans</name>
    <name type="common">Nematode-trapping fungus</name>
    <name type="synonym">Trichothecium flagrans</name>
    <dbReference type="NCBI Taxonomy" id="97331"/>
    <lineage>
        <taxon>Eukaryota</taxon>
        <taxon>Fungi</taxon>
        <taxon>Dikarya</taxon>
        <taxon>Ascomycota</taxon>
        <taxon>Pezizomycotina</taxon>
        <taxon>Orbiliomycetes</taxon>
        <taxon>Orbiliales</taxon>
        <taxon>Orbiliaceae</taxon>
        <taxon>Arthrobotrys</taxon>
    </lineage>
</organism>
<reference evidence="2 3" key="1">
    <citation type="submission" date="2019-01" db="EMBL/GenBank/DDBJ databases">
        <title>Intercellular communication is required for trap formation in the nematode-trapping fungus Duddingtonia flagrans.</title>
        <authorList>
            <person name="Youssar L."/>
            <person name="Wernet V."/>
            <person name="Hensel N."/>
            <person name="Hildebrandt H.-G."/>
            <person name="Fischer R."/>
        </authorList>
    </citation>
    <scope>NUCLEOTIDE SEQUENCE [LARGE SCALE GENOMIC DNA]</scope>
    <source>
        <strain evidence="2 3">CBS H-5679</strain>
    </source>
</reference>
<dbReference type="SUPFAM" id="SSF81383">
    <property type="entry name" value="F-box domain"/>
    <property type="match status" value="1"/>
</dbReference>
<dbReference type="PROSITE" id="PS50181">
    <property type="entry name" value="FBOX"/>
    <property type="match status" value="1"/>
</dbReference>
<name>A0A437A0D6_ARTFL</name>
<dbReference type="RefSeq" id="XP_067490261.1">
    <property type="nucleotide sequence ID" value="XM_067635875.1"/>
</dbReference>
<dbReference type="Gene3D" id="3.80.10.10">
    <property type="entry name" value="Ribonuclease Inhibitor"/>
    <property type="match status" value="1"/>
</dbReference>
<dbReference type="EMBL" id="SAEB01000007">
    <property type="protein sequence ID" value="RVD84717.1"/>
    <property type="molecule type" value="Genomic_DNA"/>
</dbReference>
<accession>A0A437A0D6</accession>
<protein>
    <recommendedName>
        <fullName evidence="1">F-box domain-containing protein</fullName>
    </recommendedName>
</protein>
<evidence type="ECO:0000313" key="3">
    <source>
        <dbReference type="Proteomes" id="UP000283090"/>
    </source>
</evidence>
<gene>
    <name evidence="2" type="ORF">DFL_006445</name>
</gene>
<evidence type="ECO:0000259" key="1">
    <source>
        <dbReference type="PROSITE" id="PS50181"/>
    </source>
</evidence>
<dbReference type="GeneID" id="93588756"/>
<dbReference type="AlphaFoldDB" id="A0A437A0D6"/>